<sequence>MNNEAILKVIEAISGENARKIVELLLDSEKGMSDEEICNKLNMRVNDVRRILYDLASNGFVAYRRSSGESLRWYSYVWFTNKDMVIQALSKRKKEFIRILNEWASYGESLPSYICPYDHSLYMFDDAFENSFRCLKCGADLIEIDSKKVLEFINQLIDMLSVSM</sequence>
<protein>
    <recommendedName>
        <fullName evidence="4">Transcription factor E</fullName>
        <shortName evidence="4">TFE</shortName>
    </recommendedName>
    <alternativeName>
        <fullName evidence="4">TFIIE subunit alpha homolog</fullName>
    </alternativeName>
    <alternativeName>
        <fullName evidence="4">Transcription initiation factor TFIIE</fullName>
    </alternativeName>
</protein>
<dbReference type="SUPFAM" id="SSF46785">
    <property type="entry name" value="Winged helix' DNA-binding domain"/>
    <property type="match status" value="1"/>
</dbReference>
<dbReference type="GO" id="GO:0003677">
    <property type="term" value="F:DNA binding"/>
    <property type="evidence" value="ECO:0007669"/>
    <property type="project" value="UniProtKB-KW"/>
</dbReference>
<feature type="domain" description="HTH TFE/IIEalpha-type" evidence="5">
    <location>
        <begin position="2"/>
        <end position="86"/>
    </location>
</feature>
<keyword evidence="3 4" id="KW-0804">Transcription</keyword>
<comment type="domain">
    <text evidence="4">The winged helix domain is involved in binding to DNA in the preinitiation complex.</text>
</comment>
<evidence type="ECO:0000256" key="3">
    <source>
        <dbReference type="ARBA" id="ARBA00023163"/>
    </source>
</evidence>
<dbReference type="InterPro" id="IPR016481">
    <property type="entry name" value="TF_E_archaea"/>
</dbReference>
<dbReference type="InterPro" id="IPR002853">
    <property type="entry name" value="TFIIE_asu"/>
</dbReference>
<dbReference type="EMBL" id="DTCK01000010">
    <property type="protein sequence ID" value="HGQ35427.1"/>
    <property type="molecule type" value="Genomic_DNA"/>
</dbReference>
<dbReference type="HAMAP" id="MF_01909">
    <property type="entry name" value="TFE_arch"/>
    <property type="match status" value="1"/>
</dbReference>
<dbReference type="Pfam" id="PF02002">
    <property type="entry name" value="TFIIE_alpha"/>
    <property type="match status" value="1"/>
</dbReference>
<proteinExistence type="inferred from homology"/>
<keyword evidence="2 4" id="KW-0238">DNA-binding</keyword>
<comment type="caution">
    <text evidence="7">The sequence shown here is derived from an EMBL/GenBank/DDBJ whole genome shotgun (WGS) entry which is preliminary data.</text>
</comment>
<evidence type="ECO:0000313" key="7">
    <source>
        <dbReference type="EMBL" id="HGQ65175.1"/>
    </source>
</evidence>
<dbReference type="InterPro" id="IPR036388">
    <property type="entry name" value="WH-like_DNA-bd_sf"/>
</dbReference>
<name>A0A7C4JL50_9CREN</name>
<dbReference type="GO" id="GO:0006355">
    <property type="term" value="P:regulation of DNA-templated transcription"/>
    <property type="evidence" value="ECO:0007669"/>
    <property type="project" value="InterPro"/>
</dbReference>
<dbReference type="AlphaFoldDB" id="A0A7C4JL50"/>
<comment type="function">
    <text evidence="4">Transcription factor that plays a role in the activation of archaeal genes transcribed by RNA polymerase. Facilitates transcription initiation by enhancing TATA-box recognition by TATA-box-binding protein (Tbp), and transcription factor B (Tfb) and RNA polymerase recruitment. Not absolutely required for transcription in vitro, but particularly important in cases where Tbp or Tfb function is not optimal. It dynamically alters the nucleic acid-binding properties of RNA polymerases by stabilizing the initiation complex and destabilizing elongation complexes. Seems to translocate with the RNA polymerase following initiation and acts by binding to the non template strand of the transcription bubble in elongation complexes.</text>
</comment>
<evidence type="ECO:0000259" key="5">
    <source>
        <dbReference type="PROSITE" id="PS51344"/>
    </source>
</evidence>
<organism evidence="7">
    <name type="scientific">Ignisphaera aggregans</name>
    <dbReference type="NCBI Taxonomy" id="334771"/>
    <lineage>
        <taxon>Archaea</taxon>
        <taxon>Thermoproteota</taxon>
        <taxon>Thermoprotei</taxon>
        <taxon>Desulfurococcales</taxon>
        <taxon>Desulfurococcaceae</taxon>
        <taxon>Ignisphaera</taxon>
    </lineage>
</organism>
<dbReference type="SMART" id="SM00531">
    <property type="entry name" value="TFIIE"/>
    <property type="match status" value="1"/>
</dbReference>
<gene>
    <name evidence="4" type="primary">tfe</name>
    <name evidence="7" type="ORF">ENU08_08025</name>
    <name evidence="6" type="ORF">ENU41_01950</name>
</gene>
<reference evidence="7" key="1">
    <citation type="journal article" date="2020" name="mSystems">
        <title>Genome- and Community-Level Interaction Insights into Carbon Utilization and Element Cycling Functions of Hydrothermarchaeota in Hydrothermal Sediment.</title>
        <authorList>
            <person name="Zhou Z."/>
            <person name="Liu Y."/>
            <person name="Xu W."/>
            <person name="Pan J."/>
            <person name="Luo Z.H."/>
            <person name="Li M."/>
        </authorList>
    </citation>
    <scope>NUCLEOTIDE SEQUENCE [LARGE SCALE GENOMIC DNA]</scope>
    <source>
        <strain evidence="7">SpSt-637</strain>
        <strain evidence="6">SpSt-667</strain>
    </source>
</reference>
<dbReference type="PIRSF" id="PIRSF006373">
    <property type="entry name" value="TF_E_archaea"/>
    <property type="match status" value="1"/>
</dbReference>
<evidence type="ECO:0000256" key="2">
    <source>
        <dbReference type="ARBA" id="ARBA00023125"/>
    </source>
</evidence>
<dbReference type="InterPro" id="IPR017919">
    <property type="entry name" value="TFIIE/TFIIEa_HTH"/>
</dbReference>
<accession>A0A7C4JL50</accession>
<dbReference type="PROSITE" id="PS51344">
    <property type="entry name" value="HTH_TFE_IIE"/>
    <property type="match status" value="1"/>
</dbReference>
<dbReference type="InterPro" id="IPR024550">
    <property type="entry name" value="TFIIEa/SarR/Rpc3_HTH_dom"/>
</dbReference>
<dbReference type="InterPro" id="IPR036390">
    <property type="entry name" value="WH_DNA-bd_sf"/>
</dbReference>
<dbReference type="Gene3D" id="1.10.10.10">
    <property type="entry name" value="Winged helix-like DNA-binding domain superfamily/Winged helix DNA-binding domain"/>
    <property type="match status" value="1"/>
</dbReference>
<dbReference type="GO" id="GO:0006367">
    <property type="term" value="P:transcription initiation at RNA polymerase II promoter"/>
    <property type="evidence" value="ECO:0007669"/>
    <property type="project" value="InterPro"/>
</dbReference>
<comment type="similarity">
    <text evidence="4">Belongs to the TFE family.</text>
</comment>
<comment type="subunit">
    <text evidence="4">Monomer. Interaction with RNA polymerase subunits RpoF and RpoE is necessary for Tfe stimulatory transcription activity. Able to interact with Tbp and RNA polymerase in the absence of DNA promoter. Interacts both with the preinitiation and elongation complexes.</text>
</comment>
<evidence type="ECO:0000313" key="6">
    <source>
        <dbReference type="EMBL" id="HGQ35427.1"/>
    </source>
</evidence>
<keyword evidence="1 4" id="KW-0805">Transcription regulation</keyword>
<evidence type="ECO:0000256" key="4">
    <source>
        <dbReference type="HAMAP-Rule" id="MF_01909"/>
    </source>
</evidence>
<evidence type="ECO:0000256" key="1">
    <source>
        <dbReference type="ARBA" id="ARBA00023015"/>
    </source>
</evidence>
<dbReference type="EMBL" id="DTBD01000072">
    <property type="protein sequence ID" value="HGQ65175.1"/>
    <property type="molecule type" value="Genomic_DNA"/>
</dbReference>